<dbReference type="InterPro" id="IPR003615">
    <property type="entry name" value="HNH_nuc"/>
</dbReference>
<keyword evidence="2" id="KW-0255">Endonuclease</keyword>
<name>A0AAX0VKG1_MICLU</name>
<dbReference type="GO" id="GO:0004519">
    <property type="term" value="F:endonuclease activity"/>
    <property type="evidence" value="ECO:0007669"/>
    <property type="project" value="UniProtKB-KW"/>
</dbReference>
<dbReference type="EMBL" id="PKJT01000006">
    <property type="protein sequence ID" value="PKZ81740.1"/>
    <property type="molecule type" value="Genomic_DNA"/>
</dbReference>
<evidence type="ECO:0000313" key="2">
    <source>
        <dbReference type="EMBL" id="PKZ81740.1"/>
    </source>
</evidence>
<dbReference type="AlphaFoldDB" id="A0AAX0VKG1"/>
<evidence type="ECO:0000313" key="3">
    <source>
        <dbReference type="Proteomes" id="UP000234847"/>
    </source>
</evidence>
<dbReference type="Pfam" id="PF13391">
    <property type="entry name" value="HNH_2"/>
    <property type="match status" value="1"/>
</dbReference>
<dbReference type="RefSeq" id="WP_101965953.1">
    <property type="nucleotide sequence ID" value="NZ_JBBCUZ010000019.1"/>
</dbReference>
<organism evidence="2 3">
    <name type="scientific">Micrococcus luteus</name>
    <name type="common">Micrococcus lysodeikticus</name>
    <dbReference type="NCBI Taxonomy" id="1270"/>
    <lineage>
        <taxon>Bacteria</taxon>
        <taxon>Bacillati</taxon>
        <taxon>Actinomycetota</taxon>
        <taxon>Actinomycetes</taxon>
        <taxon>Micrococcales</taxon>
        <taxon>Micrococcaceae</taxon>
        <taxon>Micrococcus</taxon>
    </lineage>
</organism>
<protein>
    <submittedName>
        <fullName evidence="2">HNH endonuclease</fullName>
    </submittedName>
</protein>
<proteinExistence type="predicted"/>
<comment type="caution">
    <text evidence="2">The sequence shown here is derived from an EMBL/GenBank/DDBJ whole genome shotgun (WGS) entry which is preliminary data.</text>
</comment>
<feature type="domain" description="HNH nuclease" evidence="1">
    <location>
        <begin position="196"/>
        <end position="245"/>
    </location>
</feature>
<keyword evidence="2" id="KW-0540">Nuclease</keyword>
<gene>
    <name evidence="2" type="ORF">CYJ95_07710</name>
</gene>
<accession>A0AAX0VKG1</accession>
<reference evidence="2 3" key="1">
    <citation type="submission" date="2017-12" db="EMBL/GenBank/DDBJ databases">
        <title>Phylogenetic diversity of female urinary microbiome.</title>
        <authorList>
            <person name="Thomas-White K."/>
            <person name="Wolfe A.J."/>
        </authorList>
    </citation>
    <scope>NUCLEOTIDE SEQUENCE [LARGE SCALE GENOMIC DNA]</scope>
    <source>
        <strain evidence="2 3">UMB0038</strain>
    </source>
</reference>
<dbReference type="Proteomes" id="UP000234847">
    <property type="component" value="Unassembled WGS sequence"/>
</dbReference>
<evidence type="ECO:0000259" key="1">
    <source>
        <dbReference type="Pfam" id="PF13391"/>
    </source>
</evidence>
<keyword evidence="2" id="KW-0378">Hydrolase</keyword>
<sequence length="310" mass="35453">MSEPIGLRDAAIEWLKMRSLDGQVPLTREDIGDFRWNGEPFPLISTQNGIRKPAGFDAALSFYTVYRPKGHARPYEDEIGDDGLMRYKWQGTNPRLPVNQGLFRAHERGLPLIWFVGVGMSPARFQVVAPVYVVGREDERHQIVFAPMEPEDYSPELMHESVLEASLKRYLRREVKIRVHQPHFRSTVLAAYDNHCAVCNFAHPELLDAAHIVPDREVHGLPTVVNGLAMCRIHHGAFDNHFLGITPDFTVEIRQDLLDEVDGPMLRHGLQDLHGRKLMKLPTRRADRPSRENLAWAYERFREATVADVA</sequence>